<proteinExistence type="predicted"/>
<evidence type="ECO:0000256" key="1">
    <source>
        <dbReference type="SAM" id="Phobius"/>
    </source>
</evidence>
<dbReference type="Proteomes" id="UP000005204">
    <property type="component" value="Unassembled WGS sequence"/>
</dbReference>
<feature type="transmembrane region" description="Helical" evidence="1">
    <location>
        <begin position="82"/>
        <end position="100"/>
    </location>
</feature>
<organism evidence="2 3">
    <name type="scientific">Bombyx mori</name>
    <name type="common">Silk moth</name>
    <dbReference type="NCBI Taxonomy" id="7091"/>
    <lineage>
        <taxon>Eukaryota</taxon>
        <taxon>Metazoa</taxon>
        <taxon>Ecdysozoa</taxon>
        <taxon>Arthropoda</taxon>
        <taxon>Hexapoda</taxon>
        <taxon>Insecta</taxon>
        <taxon>Pterygota</taxon>
        <taxon>Neoptera</taxon>
        <taxon>Endopterygota</taxon>
        <taxon>Lepidoptera</taxon>
        <taxon>Glossata</taxon>
        <taxon>Ditrysia</taxon>
        <taxon>Bombycoidea</taxon>
        <taxon>Bombycidae</taxon>
        <taxon>Bombycinae</taxon>
        <taxon>Bombyx</taxon>
    </lineage>
</organism>
<protein>
    <submittedName>
        <fullName evidence="2">Uncharacterized protein</fullName>
    </submittedName>
</protein>
<dbReference type="EnsemblMetazoa" id="XM_038019201.1">
    <property type="protein sequence ID" value="XP_037875129.1"/>
    <property type="gene ID" value="LOC119630307"/>
</dbReference>
<sequence>MADRGKHRVAPVPAPARKQYAYVPCPRSEEVGTEFALQLLKNYHDEPETPRKIVHALSKTAVSLPVAVNNTHIMFKTLIKKTHLISFCGFVFYYTMLFLLCGRHP</sequence>
<evidence type="ECO:0000313" key="3">
    <source>
        <dbReference type="Proteomes" id="UP000005204"/>
    </source>
</evidence>
<evidence type="ECO:0000313" key="2">
    <source>
        <dbReference type="EnsemblMetazoa" id="XP_037875129.1"/>
    </source>
</evidence>
<reference evidence="2" key="2">
    <citation type="submission" date="2022-06" db="UniProtKB">
        <authorList>
            <consortium name="EnsemblMetazoa"/>
        </authorList>
    </citation>
    <scope>IDENTIFICATION</scope>
    <source>
        <strain evidence="2">p50T (Dazao)</strain>
    </source>
</reference>
<keyword evidence="3" id="KW-1185">Reference proteome</keyword>
<keyword evidence="1" id="KW-0812">Transmembrane</keyword>
<dbReference type="AlphaFoldDB" id="A0A8R2M8I6"/>
<name>A0A8R2M8I6_BOMMO</name>
<keyword evidence="1" id="KW-0472">Membrane</keyword>
<keyword evidence="1" id="KW-1133">Transmembrane helix</keyword>
<accession>A0A8R2M8I6</accession>
<reference evidence="3" key="1">
    <citation type="journal article" date="2008" name="Insect Biochem. Mol. Biol.">
        <title>The genome of a lepidopteran model insect, the silkworm Bombyx mori.</title>
        <authorList>
            <consortium name="International Silkworm Genome Consortium"/>
        </authorList>
    </citation>
    <scope>NUCLEOTIDE SEQUENCE [LARGE SCALE GENOMIC DNA]</scope>
    <source>
        <strain evidence="3">p50T</strain>
    </source>
</reference>